<dbReference type="OrthoDB" id="3630359at2"/>
<dbReference type="Pfam" id="PF04149">
    <property type="entry name" value="DUF397"/>
    <property type="match status" value="1"/>
</dbReference>
<sequence length="74" mass="8028">MQKPELYATDPSGLVWQKSSLTANNGDCFELAPLPDGGVALRDSKNPDRPHLCFTAGEWAAFKGGIFKGDFDNL</sequence>
<reference evidence="2 3" key="1">
    <citation type="submission" date="2019-06" db="EMBL/GenBank/DDBJ databases">
        <title>Draft genome of Streptomyces sedi sp. JCM16909.</title>
        <authorList>
            <person name="Klykleung N."/>
            <person name="Tanasupawat S."/>
            <person name="Kudo T."/>
            <person name="Yuki M."/>
            <person name="Ohkuma M."/>
        </authorList>
    </citation>
    <scope>NUCLEOTIDE SEQUENCE [LARGE SCALE GENOMIC DNA]</scope>
    <source>
        <strain evidence="2 3">JCM 16909</strain>
    </source>
</reference>
<organism evidence="2 3">
    <name type="scientific">Streptomyces sedi</name>
    <dbReference type="NCBI Taxonomy" id="555059"/>
    <lineage>
        <taxon>Bacteria</taxon>
        <taxon>Bacillati</taxon>
        <taxon>Actinomycetota</taxon>
        <taxon>Actinomycetes</taxon>
        <taxon>Kitasatosporales</taxon>
        <taxon>Streptomycetaceae</taxon>
        <taxon>Streptomyces</taxon>
    </lineage>
</organism>
<gene>
    <name evidence="2" type="ORF">FH715_14115</name>
</gene>
<evidence type="ECO:0000259" key="1">
    <source>
        <dbReference type="Pfam" id="PF04149"/>
    </source>
</evidence>
<evidence type="ECO:0000313" key="2">
    <source>
        <dbReference type="EMBL" id="TNM29867.1"/>
    </source>
</evidence>
<dbReference type="InterPro" id="IPR007278">
    <property type="entry name" value="DUF397"/>
</dbReference>
<keyword evidence="3" id="KW-1185">Reference proteome</keyword>
<dbReference type="AlphaFoldDB" id="A0A5C4V273"/>
<evidence type="ECO:0000313" key="3">
    <source>
        <dbReference type="Proteomes" id="UP000311713"/>
    </source>
</evidence>
<accession>A0A5C4V273</accession>
<proteinExistence type="predicted"/>
<dbReference type="Proteomes" id="UP000311713">
    <property type="component" value="Unassembled WGS sequence"/>
</dbReference>
<feature type="domain" description="DUF397" evidence="1">
    <location>
        <begin position="14"/>
        <end position="65"/>
    </location>
</feature>
<name>A0A5C4V273_9ACTN</name>
<dbReference type="RefSeq" id="WP_139645073.1">
    <property type="nucleotide sequence ID" value="NZ_BAAAZS010000153.1"/>
</dbReference>
<comment type="caution">
    <text evidence="2">The sequence shown here is derived from an EMBL/GenBank/DDBJ whole genome shotgun (WGS) entry which is preliminary data.</text>
</comment>
<protein>
    <submittedName>
        <fullName evidence="2">DUF397 domain-containing protein</fullName>
    </submittedName>
</protein>
<dbReference type="EMBL" id="VDGT01000009">
    <property type="protein sequence ID" value="TNM29867.1"/>
    <property type="molecule type" value="Genomic_DNA"/>
</dbReference>